<feature type="domain" description="Bifunctional inhibitor/plant lipid transfer protein/seed storage helical" evidence="6">
    <location>
        <begin position="35"/>
        <end position="116"/>
    </location>
</feature>
<evidence type="ECO:0000256" key="4">
    <source>
        <dbReference type="ARBA" id="ARBA00023180"/>
    </source>
</evidence>
<dbReference type="AlphaFoldDB" id="A0AAV9F304"/>
<evidence type="ECO:0000256" key="5">
    <source>
        <dbReference type="SAM" id="SignalP"/>
    </source>
</evidence>
<dbReference type="InterPro" id="IPR043325">
    <property type="entry name" value="LTSS"/>
</dbReference>
<dbReference type="CDD" id="cd00010">
    <property type="entry name" value="AAI_LTSS"/>
    <property type="match status" value="1"/>
</dbReference>
<evidence type="ECO:0000259" key="6">
    <source>
        <dbReference type="SMART" id="SM00499"/>
    </source>
</evidence>
<dbReference type="SMART" id="SM00499">
    <property type="entry name" value="AAI"/>
    <property type="match status" value="1"/>
</dbReference>
<reference evidence="7" key="1">
    <citation type="journal article" date="2023" name="Nat. Commun.">
        <title>Diploid and tetraploid genomes of Acorus and the evolution of monocots.</title>
        <authorList>
            <person name="Ma L."/>
            <person name="Liu K.W."/>
            <person name="Li Z."/>
            <person name="Hsiao Y.Y."/>
            <person name="Qi Y."/>
            <person name="Fu T."/>
            <person name="Tang G.D."/>
            <person name="Zhang D."/>
            <person name="Sun W.H."/>
            <person name="Liu D.K."/>
            <person name="Li Y."/>
            <person name="Chen G.Z."/>
            <person name="Liu X.D."/>
            <person name="Liao X.Y."/>
            <person name="Jiang Y.T."/>
            <person name="Yu X."/>
            <person name="Hao Y."/>
            <person name="Huang J."/>
            <person name="Zhao X.W."/>
            <person name="Ke S."/>
            <person name="Chen Y.Y."/>
            <person name="Wu W.L."/>
            <person name="Hsu J.L."/>
            <person name="Lin Y.F."/>
            <person name="Huang M.D."/>
            <person name="Li C.Y."/>
            <person name="Huang L."/>
            <person name="Wang Z.W."/>
            <person name="Zhao X."/>
            <person name="Zhong W.Y."/>
            <person name="Peng D.H."/>
            <person name="Ahmad S."/>
            <person name="Lan S."/>
            <person name="Zhang J.S."/>
            <person name="Tsai W.C."/>
            <person name="Van de Peer Y."/>
            <person name="Liu Z.J."/>
        </authorList>
    </citation>
    <scope>NUCLEOTIDE SEQUENCE</scope>
    <source>
        <strain evidence="7">CP</strain>
    </source>
</reference>
<evidence type="ECO:0000313" key="7">
    <source>
        <dbReference type="EMBL" id="KAK1318937.1"/>
    </source>
</evidence>
<dbReference type="SUPFAM" id="SSF47699">
    <property type="entry name" value="Bifunctional inhibitor/lipid-transfer protein/seed storage 2S albumin"/>
    <property type="match status" value="1"/>
</dbReference>
<dbReference type="EMBL" id="JAUJYO010000004">
    <property type="protein sequence ID" value="KAK1318937.1"/>
    <property type="molecule type" value="Genomic_DNA"/>
</dbReference>
<feature type="chain" id="PRO_5043832772" evidence="5">
    <location>
        <begin position="27"/>
        <end position="190"/>
    </location>
</feature>
<dbReference type="Pfam" id="PF14368">
    <property type="entry name" value="LTP_2"/>
    <property type="match status" value="1"/>
</dbReference>
<dbReference type="PANTHER" id="PTHR33044">
    <property type="entry name" value="BIFUNCTIONAL INHIBITOR/LIPID-TRANSFER PROTEIN/SEED STORAGE 2S ALBUMIN SUPERFAMILY PROTEIN-RELATED"/>
    <property type="match status" value="1"/>
</dbReference>
<keyword evidence="8" id="KW-1185">Reference proteome</keyword>
<gene>
    <name evidence="7" type="ORF">QJS10_CPB04g00203</name>
</gene>
<keyword evidence="4" id="KW-0325">Glycoprotein</keyword>
<feature type="signal peptide" evidence="5">
    <location>
        <begin position="1"/>
        <end position="26"/>
    </location>
</feature>
<evidence type="ECO:0000256" key="1">
    <source>
        <dbReference type="ARBA" id="ARBA00009748"/>
    </source>
</evidence>
<evidence type="ECO:0000256" key="2">
    <source>
        <dbReference type="ARBA" id="ARBA00022729"/>
    </source>
</evidence>
<dbReference type="InterPro" id="IPR016140">
    <property type="entry name" value="Bifunc_inhib/LTP/seed_store"/>
</dbReference>
<evidence type="ECO:0000256" key="3">
    <source>
        <dbReference type="ARBA" id="ARBA00023157"/>
    </source>
</evidence>
<dbReference type="Proteomes" id="UP001180020">
    <property type="component" value="Unassembled WGS sequence"/>
</dbReference>
<dbReference type="Gene3D" id="1.10.110.10">
    <property type="entry name" value="Plant lipid-transfer and hydrophobic proteins"/>
    <property type="match status" value="1"/>
</dbReference>
<protein>
    <submittedName>
        <fullName evidence="7">GPI-anchored protein</fullName>
    </submittedName>
</protein>
<comment type="similarity">
    <text evidence="1">Belongs to the plant LTP family.</text>
</comment>
<sequence>MNIQQTILLSTSTILIFSSLLNISLAQTDPLQAKCSSEFGKLTACLEFATAKADTPSSSCCTSVTDIRKSNATCLCYIIQQANSGQENIKSLGVQLSRLLQLPTACKLVNASVSDCPKLLKLPAGSPDSAIFTNNTSAEAAATATVTNSPTTTAKTGPTSDGLANQVNFIGTTTISVVSAIFFSMIPFGA</sequence>
<accession>A0AAV9F304</accession>
<organism evidence="7 8">
    <name type="scientific">Acorus calamus</name>
    <name type="common">Sweet flag</name>
    <dbReference type="NCBI Taxonomy" id="4465"/>
    <lineage>
        <taxon>Eukaryota</taxon>
        <taxon>Viridiplantae</taxon>
        <taxon>Streptophyta</taxon>
        <taxon>Embryophyta</taxon>
        <taxon>Tracheophyta</taxon>
        <taxon>Spermatophyta</taxon>
        <taxon>Magnoliopsida</taxon>
        <taxon>Liliopsida</taxon>
        <taxon>Acoraceae</taxon>
        <taxon>Acorus</taxon>
    </lineage>
</organism>
<evidence type="ECO:0000313" key="8">
    <source>
        <dbReference type="Proteomes" id="UP001180020"/>
    </source>
</evidence>
<keyword evidence="3" id="KW-1015">Disulfide bond</keyword>
<name>A0AAV9F304_ACOCL</name>
<comment type="caution">
    <text evidence="7">The sequence shown here is derived from an EMBL/GenBank/DDBJ whole genome shotgun (WGS) entry which is preliminary data.</text>
</comment>
<proteinExistence type="inferred from homology"/>
<reference evidence="7" key="2">
    <citation type="submission" date="2023-06" db="EMBL/GenBank/DDBJ databases">
        <authorList>
            <person name="Ma L."/>
            <person name="Liu K.-W."/>
            <person name="Li Z."/>
            <person name="Hsiao Y.-Y."/>
            <person name="Qi Y."/>
            <person name="Fu T."/>
            <person name="Tang G."/>
            <person name="Zhang D."/>
            <person name="Sun W.-H."/>
            <person name="Liu D.-K."/>
            <person name="Li Y."/>
            <person name="Chen G.-Z."/>
            <person name="Liu X.-D."/>
            <person name="Liao X.-Y."/>
            <person name="Jiang Y.-T."/>
            <person name="Yu X."/>
            <person name="Hao Y."/>
            <person name="Huang J."/>
            <person name="Zhao X.-W."/>
            <person name="Ke S."/>
            <person name="Chen Y.-Y."/>
            <person name="Wu W.-L."/>
            <person name="Hsu J.-L."/>
            <person name="Lin Y.-F."/>
            <person name="Huang M.-D."/>
            <person name="Li C.-Y."/>
            <person name="Huang L."/>
            <person name="Wang Z.-W."/>
            <person name="Zhao X."/>
            <person name="Zhong W.-Y."/>
            <person name="Peng D.-H."/>
            <person name="Ahmad S."/>
            <person name="Lan S."/>
            <person name="Zhang J.-S."/>
            <person name="Tsai W.-C."/>
            <person name="Van De Peer Y."/>
            <person name="Liu Z.-J."/>
        </authorList>
    </citation>
    <scope>NUCLEOTIDE SEQUENCE</scope>
    <source>
        <strain evidence="7">CP</strain>
        <tissue evidence="7">Leaves</tissue>
    </source>
</reference>
<keyword evidence="2 5" id="KW-0732">Signal</keyword>
<dbReference type="InterPro" id="IPR036312">
    <property type="entry name" value="Bifun_inhib/LTP/seed_sf"/>
</dbReference>